<proteinExistence type="predicted"/>
<comment type="caution">
    <text evidence="3">The sequence shown here is derived from an EMBL/GenBank/DDBJ whole genome shotgun (WGS) entry which is preliminary data.</text>
</comment>
<feature type="non-terminal residue" evidence="3">
    <location>
        <position position="34"/>
    </location>
</feature>
<dbReference type="GO" id="GO:0005737">
    <property type="term" value="C:cytoplasm"/>
    <property type="evidence" value="ECO:0007669"/>
    <property type="project" value="InterPro"/>
</dbReference>
<dbReference type="InterPro" id="IPR042122">
    <property type="entry name" value="Ser_AcTrfase_N_sf"/>
</dbReference>
<accession>A0A754LFD6</accession>
<dbReference type="EMBL" id="DAAWOE010000023">
    <property type="protein sequence ID" value="HAF8708566.1"/>
    <property type="molecule type" value="Genomic_DNA"/>
</dbReference>
<dbReference type="GO" id="GO:0009001">
    <property type="term" value="F:serine O-acetyltransferase activity"/>
    <property type="evidence" value="ECO:0007669"/>
    <property type="project" value="InterPro"/>
</dbReference>
<keyword evidence="3" id="KW-0012">Acyltransferase</keyword>
<organism evidence="3">
    <name type="scientific">Salmonella enterica</name>
    <name type="common">Salmonella choleraesuis</name>
    <dbReference type="NCBI Taxonomy" id="28901"/>
    <lineage>
        <taxon>Bacteria</taxon>
        <taxon>Pseudomonadati</taxon>
        <taxon>Pseudomonadota</taxon>
        <taxon>Gammaproteobacteria</taxon>
        <taxon>Enterobacterales</taxon>
        <taxon>Enterobacteriaceae</taxon>
        <taxon>Salmonella</taxon>
    </lineage>
</organism>
<dbReference type="AlphaFoldDB" id="A0A754LFD6"/>
<dbReference type="GO" id="GO:0006535">
    <property type="term" value="P:cysteine biosynthetic process from serine"/>
    <property type="evidence" value="ECO:0007669"/>
    <property type="project" value="InterPro"/>
</dbReference>
<feature type="domain" description="Serine acetyltransferase N-terminal" evidence="2">
    <location>
        <begin position="9"/>
        <end position="34"/>
    </location>
</feature>
<evidence type="ECO:0000313" key="3">
    <source>
        <dbReference type="EMBL" id="HAF8708566.1"/>
    </source>
</evidence>
<protein>
    <recommendedName>
        <fullName evidence="1">Serine acetyltransferase</fullName>
    </recommendedName>
</protein>
<gene>
    <name evidence="3" type="primary">cysE</name>
    <name evidence="3" type="ORF">G5V17_004544</name>
</gene>
<keyword evidence="3" id="KW-0808">Transferase</keyword>
<dbReference type="InterPro" id="IPR010493">
    <property type="entry name" value="Ser_AcTrfase_N"/>
</dbReference>
<dbReference type="Pfam" id="PF06426">
    <property type="entry name" value="SATase_N"/>
    <property type="match status" value="1"/>
</dbReference>
<evidence type="ECO:0000259" key="2">
    <source>
        <dbReference type="Pfam" id="PF06426"/>
    </source>
</evidence>
<reference evidence="3" key="1">
    <citation type="journal article" date="2018" name="Genome Biol.">
        <title>SKESA: strategic k-mer extension for scrupulous assemblies.</title>
        <authorList>
            <person name="Souvorov A."/>
            <person name="Agarwala R."/>
            <person name="Lipman D.J."/>
        </authorList>
    </citation>
    <scope>NUCLEOTIDE SEQUENCE</scope>
    <source>
        <strain evidence="3">MA.BM_DP07/363</strain>
    </source>
</reference>
<name>A0A754LFD6_SALER</name>
<sequence>MPCEELEIVWKNIKAEARALADCEPMLASFYHAT</sequence>
<evidence type="ECO:0000256" key="1">
    <source>
        <dbReference type="ARBA" id="ARBA00018522"/>
    </source>
</evidence>
<dbReference type="Gene3D" id="1.10.3130.10">
    <property type="entry name" value="serine acetyltransferase, domain 1"/>
    <property type="match status" value="1"/>
</dbReference>
<reference evidence="3" key="2">
    <citation type="submission" date="2020-02" db="EMBL/GenBank/DDBJ databases">
        <authorList>
            <consortium name="NCBI Pathogen Detection Project"/>
        </authorList>
    </citation>
    <scope>NUCLEOTIDE SEQUENCE</scope>
    <source>
        <strain evidence="3">MA.BM_DP07/363</strain>
    </source>
</reference>